<evidence type="ECO:0000313" key="4">
    <source>
        <dbReference type="Proteomes" id="UP001190926"/>
    </source>
</evidence>
<keyword evidence="1" id="KW-0694">RNA-binding</keyword>
<dbReference type="Proteomes" id="UP001190926">
    <property type="component" value="Unassembled WGS sequence"/>
</dbReference>
<dbReference type="InterPro" id="IPR035979">
    <property type="entry name" value="RBD_domain_sf"/>
</dbReference>
<dbReference type="PANTHER" id="PTHR48034">
    <property type="entry name" value="TRANSFORMER-2 SEX-DETERMINING PROTEIN-RELATED"/>
    <property type="match status" value="1"/>
</dbReference>
<dbReference type="PROSITE" id="PS50102">
    <property type="entry name" value="RRM"/>
    <property type="match status" value="1"/>
</dbReference>
<proteinExistence type="predicted"/>
<gene>
    <name evidence="3" type="ORF">C2S53_009990</name>
</gene>
<feature type="non-terminal residue" evidence="3">
    <location>
        <position position="1"/>
    </location>
</feature>
<accession>A0AAD4NX54</accession>
<dbReference type="InterPro" id="IPR012677">
    <property type="entry name" value="Nucleotide-bd_a/b_plait_sf"/>
</dbReference>
<dbReference type="Pfam" id="PF00076">
    <property type="entry name" value="RRM_1"/>
    <property type="match status" value="2"/>
</dbReference>
<evidence type="ECO:0000259" key="2">
    <source>
        <dbReference type="PROSITE" id="PS50102"/>
    </source>
</evidence>
<dbReference type="InterPro" id="IPR050441">
    <property type="entry name" value="RBM"/>
</dbReference>
<protein>
    <submittedName>
        <fullName evidence="3">Nucleotide/nucleic acid binding protein</fullName>
    </submittedName>
</protein>
<comment type="caution">
    <text evidence="3">The sequence shown here is derived from an EMBL/GenBank/DDBJ whole genome shotgun (WGS) entry which is preliminary data.</text>
</comment>
<keyword evidence="4" id="KW-1185">Reference proteome</keyword>
<dbReference type="AlphaFoldDB" id="A0AAD4NX54"/>
<dbReference type="EMBL" id="SDAM02029589">
    <property type="protein sequence ID" value="KAH6755728.1"/>
    <property type="molecule type" value="Genomic_DNA"/>
</dbReference>
<dbReference type="SUPFAM" id="SSF54928">
    <property type="entry name" value="RNA-binding domain, RBD"/>
    <property type="match status" value="1"/>
</dbReference>
<feature type="domain" description="RRM" evidence="2">
    <location>
        <begin position="2"/>
        <end position="85"/>
    </location>
</feature>
<reference evidence="3 4" key="1">
    <citation type="journal article" date="2021" name="Nat. Commun.">
        <title>Incipient diploidization of the medicinal plant Perilla within 10,000 years.</title>
        <authorList>
            <person name="Zhang Y."/>
            <person name="Shen Q."/>
            <person name="Leng L."/>
            <person name="Zhang D."/>
            <person name="Chen S."/>
            <person name="Shi Y."/>
            <person name="Ning Z."/>
            <person name="Chen S."/>
        </authorList>
    </citation>
    <scope>NUCLEOTIDE SEQUENCE [LARGE SCALE GENOMIC DNA]</scope>
    <source>
        <strain evidence="4">cv. PC099</strain>
    </source>
</reference>
<dbReference type="SMART" id="SM00360">
    <property type="entry name" value="RRM"/>
    <property type="match status" value="1"/>
</dbReference>
<evidence type="ECO:0000313" key="3">
    <source>
        <dbReference type="EMBL" id="KAH6755728.1"/>
    </source>
</evidence>
<evidence type="ECO:0000256" key="1">
    <source>
        <dbReference type="PROSITE-ProRule" id="PRU00176"/>
    </source>
</evidence>
<organism evidence="3 4">
    <name type="scientific">Perilla frutescens var. hirtella</name>
    <name type="common">Perilla citriodora</name>
    <name type="synonym">Perilla setoyensis</name>
    <dbReference type="NCBI Taxonomy" id="608512"/>
    <lineage>
        <taxon>Eukaryota</taxon>
        <taxon>Viridiplantae</taxon>
        <taxon>Streptophyta</taxon>
        <taxon>Embryophyta</taxon>
        <taxon>Tracheophyta</taxon>
        <taxon>Spermatophyta</taxon>
        <taxon>Magnoliopsida</taxon>
        <taxon>eudicotyledons</taxon>
        <taxon>Gunneridae</taxon>
        <taxon>Pentapetalae</taxon>
        <taxon>asterids</taxon>
        <taxon>lamiids</taxon>
        <taxon>Lamiales</taxon>
        <taxon>Lamiaceae</taxon>
        <taxon>Nepetoideae</taxon>
        <taxon>Elsholtzieae</taxon>
        <taxon>Perilla</taxon>
    </lineage>
</organism>
<name>A0AAD4NX54_PERFH</name>
<dbReference type="InterPro" id="IPR000504">
    <property type="entry name" value="RRM_dom"/>
</dbReference>
<dbReference type="GO" id="GO:0003723">
    <property type="term" value="F:RNA binding"/>
    <property type="evidence" value="ECO:0007669"/>
    <property type="project" value="UniProtKB-UniRule"/>
</dbReference>
<dbReference type="Gene3D" id="3.30.70.330">
    <property type="match status" value="2"/>
</dbReference>
<sequence length="175" mass="19905">SRSLFVKNLNFKTSDEGLKRHFTDHMREGRVLSVRIKKDSKNGKKMSGGFGFIEFDSVDTAVRACRDLQGTNLDGFALKLQLCQAKKAENDREVDSNRSSTKFVVKNIAFEATKKDLKDLFSPFGQVFEVANKAPNLEELRARTASQFTDSIKLSKKRKYDTDLDEGNVKFKRLL</sequence>